<feature type="chain" id="PRO_5045426259" evidence="1">
    <location>
        <begin position="24"/>
        <end position="285"/>
    </location>
</feature>
<keyword evidence="4" id="KW-1185">Reference proteome</keyword>
<gene>
    <name evidence="3" type="ORF">MAR_032276</name>
</gene>
<dbReference type="SUPFAM" id="SSF82895">
    <property type="entry name" value="TSP-1 type 1 repeat"/>
    <property type="match status" value="1"/>
</dbReference>
<dbReference type="NCBIfam" id="NF040941">
    <property type="entry name" value="GGGWT_bact"/>
    <property type="match status" value="1"/>
</dbReference>
<dbReference type="SUPFAM" id="SSF56496">
    <property type="entry name" value="Fibrinogen C-terminal domain-like"/>
    <property type="match status" value="1"/>
</dbReference>
<evidence type="ECO:0000259" key="2">
    <source>
        <dbReference type="PROSITE" id="PS51406"/>
    </source>
</evidence>
<dbReference type="SMART" id="SM00186">
    <property type="entry name" value="FBG"/>
    <property type="match status" value="1"/>
</dbReference>
<feature type="signal peptide" evidence="1">
    <location>
        <begin position="1"/>
        <end position="23"/>
    </location>
</feature>
<feature type="domain" description="Fibrinogen C-terminal" evidence="2">
    <location>
        <begin position="146"/>
        <end position="285"/>
    </location>
</feature>
<dbReference type="PROSITE" id="PS51406">
    <property type="entry name" value="FIBRINOGEN_C_2"/>
    <property type="match status" value="1"/>
</dbReference>
<dbReference type="PANTHER" id="PTHR19143:SF394">
    <property type="entry name" value="ANGIOPOIETIN-RELATED PROTEIN 3-LIKE"/>
    <property type="match status" value="1"/>
</dbReference>
<dbReference type="InterPro" id="IPR014716">
    <property type="entry name" value="Fibrinogen_a/b/g_C_1"/>
</dbReference>
<evidence type="ECO:0000313" key="4">
    <source>
        <dbReference type="Proteomes" id="UP001164746"/>
    </source>
</evidence>
<dbReference type="Gene3D" id="2.20.100.10">
    <property type="entry name" value="Thrombospondin type-1 (TSP1) repeat"/>
    <property type="match status" value="1"/>
</dbReference>
<reference evidence="3" key="1">
    <citation type="submission" date="2022-11" db="EMBL/GenBank/DDBJ databases">
        <title>Centuries of genome instability and evolution in soft-shell clam transmissible cancer (bioRxiv).</title>
        <authorList>
            <person name="Hart S.F.M."/>
            <person name="Yonemitsu M.A."/>
            <person name="Giersch R.M."/>
            <person name="Beal B.F."/>
            <person name="Arriagada G."/>
            <person name="Davis B.W."/>
            <person name="Ostrander E.A."/>
            <person name="Goff S.P."/>
            <person name="Metzger M.J."/>
        </authorList>
    </citation>
    <scope>NUCLEOTIDE SEQUENCE</scope>
    <source>
        <strain evidence="3">MELC-2E11</strain>
        <tissue evidence="3">Siphon/mantle</tissue>
    </source>
</reference>
<dbReference type="EMBL" id="CP111021">
    <property type="protein sequence ID" value="WAR17682.1"/>
    <property type="molecule type" value="Genomic_DNA"/>
</dbReference>
<dbReference type="Pfam" id="PF00147">
    <property type="entry name" value="Fibrinogen_C"/>
    <property type="match status" value="1"/>
</dbReference>
<dbReference type="InterPro" id="IPR050373">
    <property type="entry name" value="Fibrinogen_C-term_domain"/>
</dbReference>
<dbReference type="InterPro" id="IPR036383">
    <property type="entry name" value="TSP1_rpt_sf"/>
</dbReference>
<dbReference type="SMART" id="SM00209">
    <property type="entry name" value="TSP1"/>
    <property type="match status" value="1"/>
</dbReference>
<evidence type="ECO:0000256" key="1">
    <source>
        <dbReference type="SAM" id="SignalP"/>
    </source>
</evidence>
<keyword evidence="1" id="KW-0732">Signal</keyword>
<name>A0ABY7F9I7_MYAAR</name>
<dbReference type="PRINTS" id="PR01705">
    <property type="entry name" value="TSP1REPEAT"/>
</dbReference>
<dbReference type="PANTHER" id="PTHR19143">
    <property type="entry name" value="FIBRINOGEN/TENASCIN/ANGIOPOEITIN"/>
    <property type="match status" value="1"/>
</dbReference>
<dbReference type="Gene3D" id="3.90.215.10">
    <property type="entry name" value="Gamma Fibrinogen, chain A, domain 1"/>
    <property type="match status" value="1"/>
</dbReference>
<dbReference type="InterPro" id="IPR036056">
    <property type="entry name" value="Fibrinogen-like_C"/>
</dbReference>
<proteinExistence type="predicted"/>
<dbReference type="PROSITE" id="PS50092">
    <property type="entry name" value="TSP1"/>
    <property type="match status" value="1"/>
</dbReference>
<accession>A0ABY7F9I7</accession>
<protein>
    <submittedName>
        <fullName evidence="3">FIBA-like protein</fullName>
    </submittedName>
</protein>
<dbReference type="Pfam" id="PF00090">
    <property type="entry name" value="TSP_1"/>
    <property type="match status" value="1"/>
</dbReference>
<dbReference type="InterPro" id="IPR002181">
    <property type="entry name" value="Fibrinogen_a/b/g_C_dom"/>
</dbReference>
<dbReference type="Proteomes" id="UP001164746">
    <property type="component" value="Chromosome 10"/>
</dbReference>
<dbReference type="InterPro" id="IPR000884">
    <property type="entry name" value="TSP1_rpt"/>
</dbReference>
<sequence length="285" mass="32297">MNANMRFLVNICAVTSLVWFVLSEETKGESTFNYEEKVLEMVLKENNEIKNGNSRIENNYKSVQDVKELIQLLINNTKENNSEFKNLLAEHDSNFVAGGWSDWESWGSCSVACGEGFQTRVRSCDNPKPSSHGKYCHGDAKEWRMCDKVYKLTDCQDVHRLCPSSPDGVYRVKLWKSQTTISVYCDMTTSNGGWTVFQNRYDGSEEFYLDLKAYTEGFGNTSAEFWLGLRYIKEILDQGKTTIRMNVGADDGSEAYEEWPDFRLGEAPGYKLHVSGEGTGTAGCK</sequence>
<organism evidence="3 4">
    <name type="scientific">Mya arenaria</name>
    <name type="common">Soft-shell clam</name>
    <dbReference type="NCBI Taxonomy" id="6604"/>
    <lineage>
        <taxon>Eukaryota</taxon>
        <taxon>Metazoa</taxon>
        <taxon>Spiralia</taxon>
        <taxon>Lophotrochozoa</taxon>
        <taxon>Mollusca</taxon>
        <taxon>Bivalvia</taxon>
        <taxon>Autobranchia</taxon>
        <taxon>Heteroconchia</taxon>
        <taxon>Euheterodonta</taxon>
        <taxon>Imparidentia</taxon>
        <taxon>Neoheterodontei</taxon>
        <taxon>Myida</taxon>
        <taxon>Myoidea</taxon>
        <taxon>Myidae</taxon>
        <taxon>Mya</taxon>
    </lineage>
</organism>
<evidence type="ECO:0000313" key="3">
    <source>
        <dbReference type="EMBL" id="WAR17682.1"/>
    </source>
</evidence>